<evidence type="ECO:0000313" key="4">
    <source>
        <dbReference type="Proteomes" id="UP000191672"/>
    </source>
</evidence>
<protein>
    <recommendedName>
        <fullName evidence="2">Arrestin-like N-terminal domain-containing protein</fullName>
    </recommendedName>
</protein>
<feature type="compositionally biased region" description="Low complexity" evidence="1">
    <location>
        <begin position="371"/>
        <end position="386"/>
    </location>
</feature>
<evidence type="ECO:0000256" key="1">
    <source>
        <dbReference type="SAM" id="MobiDB-lite"/>
    </source>
</evidence>
<evidence type="ECO:0000259" key="2">
    <source>
        <dbReference type="Pfam" id="PF00339"/>
    </source>
</evidence>
<dbReference type="InterPro" id="IPR011021">
    <property type="entry name" value="Arrestin-like_N"/>
</dbReference>
<dbReference type="STRING" id="416450.A0A1V6PZW3"/>
<accession>A0A1V6PZW3</accession>
<reference evidence="4" key="1">
    <citation type="journal article" date="2017" name="Nat. Microbiol.">
        <title>Global analysis of biosynthetic gene clusters reveals vast potential of secondary metabolite production in Penicillium species.</title>
        <authorList>
            <person name="Nielsen J.C."/>
            <person name="Grijseels S."/>
            <person name="Prigent S."/>
            <person name="Ji B."/>
            <person name="Dainat J."/>
            <person name="Nielsen K.F."/>
            <person name="Frisvad J.C."/>
            <person name="Workman M."/>
            <person name="Nielsen J."/>
        </authorList>
    </citation>
    <scope>NUCLEOTIDE SEQUENCE [LARGE SCALE GENOMIC DNA]</scope>
    <source>
        <strain evidence="4">IBT 31811</strain>
    </source>
</reference>
<dbReference type="AlphaFoldDB" id="A0A1V6PZW3"/>
<dbReference type="Gene3D" id="2.60.40.640">
    <property type="match status" value="1"/>
</dbReference>
<gene>
    <name evidence="3" type="ORF">PENANT_c021G00097</name>
</gene>
<keyword evidence="4" id="KW-1185">Reference proteome</keyword>
<dbReference type="PANTHER" id="PTHR31904:SF1">
    <property type="entry name" value="BYPASS OF STOP CODON PROTEIN 5-RELATED"/>
    <property type="match status" value="1"/>
</dbReference>
<dbReference type="InterPro" id="IPR039634">
    <property type="entry name" value="Bul1-like"/>
</dbReference>
<evidence type="ECO:0000313" key="3">
    <source>
        <dbReference type="EMBL" id="OQD82519.1"/>
    </source>
</evidence>
<dbReference type="OrthoDB" id="2283785at2759"/>
<sequence>MSATSIISSGSETLDAWTRRSPPKIKVDLSGQKAGIVNSYTTGESIDGTATISVEQDTRFDEVEIVFEGTQHKTLLNSNEANAVTGTSRTTVERASCPGRTGSQQMFLKLRQPIDENEYPAPRMLEAGCSYQFPFTFVVPDRLLPQVCTHAKNNAHIERSHTLLPPTLGDPMLASNGKTLLDDMAPDMAQIAYIIRISVLKRQQNGNALKALGAVAKKIRVIPTVDEEPPVEIPPNSSLCMRKEKSVKRGTLRGKLGRLVAASSQPKPIQLLPPSCEPKDTVSTVATVNLRFDPIADETPPRLGSMTSKLRANTFFSSSPWEDFPNSTGMSFAQIGRGLYSENVHLSTMCVESAQWTKQTTDDSLRRDSADSSSSSGSVDSTGPSSEFSGNTYYTASVVIPITLPKSKAFVPTFHTCLMSRTYALDLCLSYHTPAANVITPTVTLSIPVQFSSQTKYAESLKTSLGVSVTQEELDEFFHPRNVTSPVNFSDSPAREVVVNVDLAPPEYSERIGAPASRTVRAAN</sequence>
<dbReference type="InterPro" id="IPR014752">
    <property type="entry name" value="Arrestin-like_C"/>
</dbReference>
<dbReference type="EMBL" id="MDYN01000021">
    <property type="protein sequence ID" value="OQD82519.1"/>
    <property type="molecule type" value="Genomic_DNA"/>
</dbReference>
<feature type="compositionally biased region" description="Basic and acidic residues" evidence="1">
    <location>
        <begin position="360"/>
        <end position="370"/>
    </location>
</feature>
<comment type="caution">
    <text evidence="3">The sequence shown here is derived from an EMBL/GenBank/DDBJ whole genome shotgun (WGS) entry which is preliminary data.</text>
</comment>
<feature type="domain" description="Arrestin-like N-terminal" evidence="2">
    <location>
        <begin position="39"/>
        <end position="146"/>
    </location>
</feature>
<dbReference type="Pfam" id="PF00339">
    <property type="entry name" value="Arrestin_N"/>
    <property type="match status" value="1"/>
</dbReference>
<organism evidence="3 4">
    <name type="scientific">Penicillium antarcticum</name>
    <dbReference type="NCBI Taxonomy" id="416450"/>
    <lineage>
        <taxon>Eukaryota</taxon>
        <taxon>Fungi</taxon>
        <taxon>Dikarya</taxon>
        <taxon>Ascomycota</taxon>
        <taxon>Pezizomycotina</taxon>
        <taxon>Eurotiomycetes</taxon>
        <taxon>Eurotiomycetidae</taxon>
        <taxon>Eurotiales</taxon>
        <taxon>Aspergillaceae</taxon>
        <taxon>Penicillium</taxon>
    </lineage>
</organism>
<dbReference type="PANTHER" id="PTHR31904">
    <property type="entry name" value="BYPASS OF STOP CODON PROTEIN 5-RELATED"/>
    <property type="match status" value="1"/>
</dbReference>
<name>A0A1V6PZW3_9EURO</name>
<proteinExistence type="predicted"/>
<dbReference type="Proteomes" id="UP000191672">
    <property type="component" value="Unassembled WGS sequence"/>
</dbReference>
<feature type="region of interest" description="Disordered" evidence="1">
    <location>
        <begin position="357"/>
        <end position="387"/>
    </location>
</feature>